<dbReference type="FunFam" id="3.90.1140.10:FF:000002">
    <property type="entry name" value="U6 snRNA phosphodiesterase"/>
    <property type="match status" value="1"/>
</dbReference>
<evidence type="ECO:0000256" key="4">
    <source>
        <dbReference type="ARBA" id="ARBA00023242"/>
    </source>
</evidence>
<evidence type="ECO:0000256" key="7">
    <source>
        <dbReference type="SAM" id="MobiDB-lite"/>
    </source>
</evidence>
<sequence length="260" mass="30086">MSGSNALSLIGDAYNSDEEENSDSVPKQEIPHKTLKLPVPESLKKLFCDFSEEEVLDMPELHGGRIRSFPHERGNWATCIFIPYKRSSLLSQVCDSFIRTCDSISKFSECDEFHLSLSRTVIIRHHWIEPLVRDIESKIKSLERFPVDFNDIGVYVNDEKTRTFIALKVGVGYQQLMNCVTAIDQCLSEFRLPTYYEDPSFHLSLIWCVGDKKEELTNLLPVLKSQYHSLVEENLQSQFIYVNRVCCKTGNRLFSFELKW</sequence>
<evidence type="ECO:0000313" key="8">
    <source>
        <dbReference type="EMBL" id="KAK7590960.1"/>
    </source>
</evidence>
<evidence type="ECO:0000256" key="1">
    <source>
        <dbReference type="ARBA" id="ARBA00022722"/>
    </source>
</evidence>
<dbReference type="PANTHER" id="PTHR13522">
    <property type="entry name" value="U6 SNRNA PHOSPHODIESTERASE 1"/>
    <property type="match status" value="1"/>
</dbReference>
<dbReference type="Gene3D" id="3.90.1140.10">
    <property type="entry name" value="Cyclic phosphodiesterase"/>
    <property type="match status" value="1"/>
</dbReference>
<dbReference type="EMBL" id="JBBCAQ010000022">
    <property type="protein sequence ID" value="KAK7590960.1"/>
    <property type="molecule type" value="Genomic_DNA"/>
</dbReference>
<comment type="subcellular location">
    <subcellularLocation>
        <location evidence="6">Nucleus</location>
    </subcellularLocation>
</comment>
<keyword evidence="3" id="KW-0456">Lyase</keyword>
<name>A0AAN9TGY3_9HEMI</name>
<feature type="region of interest" description="Disordered" evidence="7">
    <location>
        <begin position="12"/>
        <end position="31"/>
    </location>
</feature>
<organism evidence="8 9">
    <name type="scientific">Parthenolecanium corni</name>
    <dbReference type="NCBI Taxonomy" id="536013"/>
    <lineage>
        <taxon>Eukaryota</taxon>
        <taxon>Metazoa</taxon>
        <taxon>Ecdysozoa</taxon>
        <taxon>Arthropoda</taxon>
        <taxon>Hexapoda</taxon>
        <taxon>Insecta</taxon>
        <taxon>Pterygota</taxon>
        <taxon>Neoptera</taxon>
        <taxon>Paraneoptera</taxon>
        <taxon>Hemiptera</taxon>
        <taxon>Sternorrhyncha</taxon>
        <taxon>Coccoidea</taxon>
        <taxon>Coccidae</taxon>
        <taxon>Parthenolecanium</taxon>
    </lineage>
</organism>
<evidence type="ECO:0000256" key="2">
    <source>
        <dbReference type="ARBA" id="ARBA00022801"/>
    </source>
</evidence>
<dbReference type="InterPro" id="IPR027521">
    <property type="entry name" value="Usb1"/>
</dbReference>
<evidence type="ECO:0000256" key="5">
    <source>
        <dbReference type="ARBA" id="ARBA00029300"/>
    </source>
</evidence>
<dbReference type="GO" id="GO:0034477">
    <property type="term" value="P:U6 snRNA 3'-end processing"/>
    <property type="evidence" value="ECO:0007669"/>
    <property type="project" value="UniProtKB-UniRule"/>
</dbReference>
<keyword evidence="9" id="KW-1185">Reference proteome</keyword>
<dbReference type="GO" id="GO:0005634">
    <property type="term" value="C:nucleus"/>
    <property type="evidence" value="ECO:0007669"/>
    <property type="project" value="UniProtKB-SubCell"/>
</dbReference>
<evidence type="ECO:0000313" key="9">
    <source>
        <dbReference type="Proteomes" id="UP001367676"/>
    </source>
</evidence>
<dbReference type="PANTHER" id="PTHR13522:SF3">
    <property type="entry name" value="U6 SNRNA PHOSPHODIESTERASE 1"/>
    <property type="match status" value="1"/>
</dbReference>
<dbReference type="Pfam" id="PF09749">
    <property type="entry name" value="HVSL"/>
    <property type="match status" value="1"/>
</dbReference>
<comment type="function">
    <text evidence="6">Phosphodiesterase responsible for the U6 snRNA 3' end processing. Acts as an exoribonuclease (RNase) responsible for trimming the poly(U) tract of the last nucleotides in the pre-U6 snRNA molecule, leading to the formation of mature U6 snRNA.</text>
</comment>
<dbReference type="EC" id="3.1.4.-" evidence="6"/>
<dbReference type="GO" id="GO:1990838">
    <property type="term" value="F:poly(U)-specific exoribonuclease activity, producing 3' uridine cyclic phosphate ends"/>
    <property type="evidence" value="ECO:0007669"/>
    <property type="project" value="UniProtKB-UniRule"/>
</dbReference>
<proteinExistence type="inferred from homology"/>
<comment type="catalytic activity">
    <reaction evidence="5">
        <text>a 3'-end uridylyl-uridine-RNA = a 3'-end 2',3'-cyclophospho-uridine-RNA + uridine</text>
        <dbReference type="Rhea" id="RHEA:46052"/>
        <dbReference type="Rhea" id="RHEA-COMP:17384"/>
        <dbReference type="Rhea" id="RHEA-COMP:17385"/>
        <dbReference type="ChEBI" id="CHEBI:16704"/>
        <dbReference type="ChEBI" id="CHEBI:85643"/>
        <dbReference type="ChEBI" id="CHEBI:85644"/>
    </reaction>
    <physiologicalReaction direction="left-to-right" evidence="5">
        <dbReference type="Rhea" id="RHEA:46053"/>
    </physiologicalReaction>
</comment>
<keyword evidence="2 6" id="KW-0378">Hydrolase</keyword>
<feature type="active site" description="Proton donor/acceptor" evidence="6">
    <location>
        <position position="114"/>
    </location>
</feature>
<keyword evidence="4 6" id="KW-0539">Nucleus</keyword>
<protein>
    <recommendedName>
        <fullName evidence="6">U6 snRNA phosphodiesterase</fullName>
        <ecNumber evidence="6">3.1.4.-</ecNumber>
    </recommendedName>
</protein>
<dbReference type="Proteomes" id="UP001367676">
    <property type="component" value="Unassembled WGS sequence"/>
</dbReference>
<comment type="caution">
    <text evidence="8">The sequence shown here is derived from an EMBL/GenBank/DDBJ whole genome shotgun (WGS) entry which is preliminary data.</text>
</comment>
<evidence type="ECO:0000256" key="3">
    <source>
        <dbReference type="ARBA" id="ARBA00023239"/>
    </source>
</evidence>
<dbReference type="AlphaFoldDB" id="A0AAN9TGY3"/>
<accession>A0AAN9TGY3</accession>
<feature type="active site" description="Proton donor/acceptor" evidence="6">
    <location>
        <position position="202"/>
    </location>
</feature>
<keyword evidence="1 6" id="KW-0540">Nuclease</keyword>
<dbReference type="HAMAP" id="MF_03040">
    <property type="entry name" value="USB1"/>
    <property type="match status" value="1"/>
</dbReference>
<evidence type="ECO:0000256" key="6">
    <source>
        <dbReference type="HAMAP-Rule" id="MF_03040"/>
    </source>
</evidence>
<comment type="similarity">
    <text evidence="6">Belongs to the 2H phosphoesterase superfamily. USB1 family.</text>
</comment>
<gene>
    <name evidence="8" type="ORF">V9T40_002573</name>
</gene>
<dbReference type="GO" id="GO:0016829">
    <property type="term" value="F:lyase activity"/>
    <property type="evidence" value="ECO:0007669"/>
    <property type="project" value="UniProtKB-KW"/>
</dbReference>
<reference evidence="8 9" key="1">
    <citation type="submission" date="2024-03" db="EMBL/GenBank/DDBJ databases">
        <title>Adaptation during the transition from Ophiocordyceps entomopathogen to insect associate is accompanied by gene loss and intensified selection.</title>
        <authorList>
            <person name="Ward C.M."/>
            <person name="Onetto C.A."/>
            <person name="Borneman A.R."/>
        </authorList>
    </citation>
    <scope>NUCLEOTIDE SEQUENCE [LARGE SCALE GENOMIC DNA]</scope>
    <source>
        <strain evidence="8">AWRI1</strain>
        <tissue evidence="8">Single Adult Female</tissue>
    </source>
</reference>